<dbReference type="InterPro" id="IPR016341">
    <property type="entry name" value="Clathrin_heavy_chain"/>
</dbReference>
<dbReference type="GO" id="GO:0071439">
    <property type="term" value="C:clathrin complex"/>
    <property type="evidence" value="ECO:0007669"/>
    <property type="project" value="InterPro"/>
</dbReference>
<dbReference type="FunFam" id="1.25.40.10:FF:000001">
    <property type="entry name" value="Clathrin heavy chain"/>
    <property type="match status" value="1"/>
</dbReference>
<dbReference type="Pfam" id="PF09268">
    <property type="entry name" value="Clathrin-link"/>
    <property type="match status" value="1"/>
</dbReference>
<evidence type="ECO:0000313" key="10">
    <source>
        <dbReference type="Proteomes" id="UP000053447"/>
    </source>
</evidence>
<keyword evidence="4 6" id="KW-0168">Coated pit</keyword>
<dbReference type="Proteomes" id="UP000053447">
    <property type="component" value="Unassembled WGS sequence"/>
</dbReference>
<dbReference type="FunFam" id="1.25.40.10:FF:000005">
    <property type="entry name" value="Clathrin heavy chain"/>
    <property type="match status" value="1"/>
</dbReference>
<dbReference type="SMART" id="SM00299">
    <property type="entry name" value="CLH"/>
    <property type="match status" value="7"/>
</dbReference>
<dbReference type="STRING" id="1408657.A0A0W4ZVL0"/>
<feature type="repeat" description="CHCR" evidence="7">
    <location>
        <begin position="976"/>
        <end position="1121"/>
    </location>
</feature>
<dbReference type="OrthoDB" id="2113814at2759"/>
<accession>A0A0W4ZVL0</accession>
<dbReference type="GO" id="GO:0006898">
    <property type="term" value="P:receptor-mediated endocytosis"/>
    <property type="evidence" value="ECO:0007669"/>
    <property type="project" value="TreeGrafter"/>
</dbReference>
<comment type="function">
    <text evidence="6">Clathrin is the major protein of the polyhedral coat of coated pits and vesicles.</text>
</comment>
<evidence type="ECO:0000313" key="9">
    <source>
        <dbReference type="EMBL" id="KTW32414.1"/>
    </source>
</evidence>
<evidence type="ECO:0000256" key="7">
    <source>
        <dbReference type="PROSITE-ProRule" id="PRU01006"/>
    </source>
</evidence>
<dbReference type="GO" id="GO:0005829">
    <property type="term" value="C:cytosol"/>
    <property type="evidence" value="ECO:0007669"/>
    <property type="project" value="GOC"/>
</dbReference>
<dbReference type="FunFam" id="1.25.40.10:FF:000082">
    <property type="entry name" value="Clathrin heavy chain"/>
    <property type="match status" value="1"/>
</dbReference>
<dbReference type="GO" id="GO:0030132">
    <property type="term" value="C:clathrin coat of coated pit"/>
    <property type="evidence" value="ECO:0007669"/>
    <property type="project" value="InterPro"/>
</dbReference>
<dbReference type="InterPro" id="IPR000547">
    <property type="entry name" value="Clathrin_H-chain/VPS_repeat"/>
</dbReference>
<keyword evidence="2" id="KW-0677">Repeat</keyword>
<dbReference type="EMBL" id="LFWA01000002">
    <property type="protein sequence ID" value="KTW32414.1"/>
    <property type="molecule type" value="Genomic_DNA"/>
</dbReference>
<dbReference type="InterPro" id="IPR015348">
    <property type="entry name" value="Clathrin_H-chain_linker_core"/>
</dbReference>
<evidence type="ECO:0000256" key="5">
    <source>
        <dbReference type="ARBA" id="ARBA00023329"/>
    </source>
</evidence>
<dbReference type="GO" id="GO:0032051">
    <property type="term" value="F:clathrin light chain binding"/>
    <property type="evidence" value="ECO:0007669"/>
    <property type="project" value="InterPro"/>
</dbReference>
<dbReference type="Pfam" id="PF13838">
    <property type="entry name" value="Clathrin_H_link"/>
    <property type="match status" value="1"/>
</dbReference>
<organism evidence="9 10">
    <name type="scientific">Pneumocystis jirovecii (strain RU7)</name>
    <name type="common">Human pneumocystis pneumonia agent</name>
    <dbReference type="NCBI Taxonomy" id="1408657"/>
    <lineage>
        <taxon>Eukaryota</taxon>
        <taxon>Fungi</taxon>
        <taxon>Dikarya</taxon>
        <taxon>Ascomycota</taxon>
        <taxon>Taphrinomycotina</taxon>
        <taxon>Pneumocystomycetes</taxon>
        <taxon>Pneumocystaceae</taxon>
        <taxon>Pneumocystis</taxon>
    </lineage>
</organism>
<dbReference type="Gene3D" id="1.25.40.10">
    <property type="entry name" value="Tetratricopeptide repeat domain"/>
    <property type="match status" value="4"/>
</dbReference>
<dbReference type="GO" id="GO:0099638">
    <property type="term" value="P:endosome to plasma membrane protein transport"/>
    <property type="evidence" value="ECO:0007669"/>
    <property type="project" value="EnsemblFungi"/>
</dbReference>
<dbReference type="Gene3D" id="1.25.40.730">
    <property type="match status" value="1"/>
</dbReference>
<evidence type="ECO:0000259" key="8">
    <source>
        <dbReference type="Pfam" id="PF09268"/>
    </source>
</evidence>
<feature type="repeat" description="CHCR" evidence="7">
    <location>
        <begin position="830"/>
        <end position="969"/>
    </location>
</feature>
<dbReference type="FunFam" id="2.130.10.110:FF:000003">
    <property type="entry name" value="Clathrin heavy chain"/>
    <property type="match status" value="1"/>
</dbReference>
<dbReference type="PANTHER" id="PTHR10292">
    <property type="entry name" value="CLATHRIN HEAVY CHAIN RELATED"/>
    <property type="match status" value="1"/>
</dbReference>
<dbReference type="GO" id="GO:0005198">
    <property type="term" value="F:structural molecule activity"/>
    <property type="evidence" value="ECO:0007669"/>
    <property type="project" value="InterPro"/>
</dbReference>
<comment type="caution">
    <text evidence="9">The sequence shown here is derived from an EMBL/GenBank/DDBJ whole genome shotgun (WGS) entry which is preliminary data.</text>
</comment>
<dbReference type="GO" id="GO:0006895">
    <property type="term" value="P:Golgi to endosome transport"/>
    <property type="evidence" value="ECO:0007669"/>
    <property type="project" value="TreeGrafter"/>
</dbReference>
<keyword evidence="10" id="KW-1185">Reference proteome</keyword>
<name>A0A0W4ZVL0_PNEJ7</name>
<feature type="repeat" description="CHCR" evidence="7">
    <location>
        <begin position="1271"/>
        <end position="1416"/>
    </location>
</feature>
<feature type="domain" description="Clathrin heavy chain linker core motif" evidence="8">
    <location>
        <begin position="329"/>
        <end position="352"/>
    </location>
</feature>
<dbReference type="VEuPathDB" id="FungiDB:T551_00504"/>
<comment type="similarity">
    <text evidence="1 6">Belongs to the clathrin heavy chain family.</text>
</comment>
<proteinExistence type="inferred from homology"/>
<evidence type="ECO:0000256" key="3">
    <source>
        <dbReference type="ARBA" id="ARBA00023136"/>
    </source>
</evidence>
<dbReference type="Pfam" id="PF01394">
    <property type="entry name" value="Clathrin_propel"/>
    <property type="match status" value="2"/>
</dbReference>
<evidence type="ECO:0000256" key="2">
    <source>
        <dbReference type="ARBA" id="ARBA00022737"/>
    </source>
</evidence>
<dbReference type="Gene3D" id="2.130.10.110">
    <property type="entry name" value="Clathrin heavy-chain terminal domain"/>
    <property type="match status" value="1"/>
</dbReference>
<evidence type="ECO:0000256" key="4">
    <source>
        <dbReference type="ARBA" id="ARBA00023176"/>
    </source>
</evidence>
<evidence type="ECO:0000256" key="1">
    <source>
        <dbReference type="ARBA" id="ARBA00009535"/>
    </source>
</evidence>
<evidence type="ECO:0000256" key="6">
    <source>
        <dbReference type="PIRNR" id="PIRNR002290"/>
    </source>
</evidence>
<comment type="subcellular location">
    <subcellularLocation>
        <location evidence="6">Cytoplasmic vesicle membrane</location>
        <topology evidence="6">Peripheral membrane protein</topology>
        <orientation evidence="6">Cytoplasmic side</orientation>
    </subcellularLocation>
    <subcellularLocation>
        <location evidence="6">Membrane</location>
        <location evidence="6">Coated pit</location>
        <topology evidence="6">Peripheral membrane protein</topology>
        <orientation evidence="6">Cytoplasmic side</orientation>
    </subcellularLocation>
</comment>
<dbReference type="SUPFAM" id="SSF48371">
    <property type="entry name" value="ARM repeat"/>
    <property type="match status" value="6"/>
</dbReference>
<gene>
    <name evidence="9" type="ORF">T551_00504</name>
</gene>
<dbReference type="InterPro" id="IPR016025">
    <property type="entry name" value="Clathrin_H-chain_N"/>
</dbReference>
<dbReference type="InterPro" id="IPR022365">
    <property type="entry name" value="Clathrin_H-chain_propeller_rpt"/>
</dbReference>
<dbReference type="InterPro" id="IPR016024">
    <property type="entry name" value="ARM-type_fold"/>
</dbReference>
<dbReference type="eggNOG" id="KOG0985">
    <property type="taxonomic scope" value="Eukaryota"/>
</dbReference>
<dbReference type="GeneID" id="28939025"/>
<dbReference type="FunFam" id="1.25.40.10:FF:000002">
    <property type="entry name" value="Clathrin heavy chain"/>
    <property type="match status" value="1"/>
</dbReference>
<dbReference type="GO" id="GO:0030479">
    <property type="term" value="C:actin cortical patch"/>
    <property type="evidence" value="ECO:0007669"/>
    <property type="project" value="EnsemblFungi"/>
</dbReference>
<keyword evidence="3 6" id="KW-0472">Membrane</keyword>
<dbReference type="PANTHER" id="PTHR10292:SF1">
    <property type="entry name" value="CLATHRIN HEAVY CHAIN"/>
    <property type="match status" value="1"/>
</dbReference>
<protein>
    <recommendedName>
        <fullName evidence="6">Clathrin heavy chain</fullName>
    </recommendedName>
</protein>
<dbReference type="InterPro" id="IPR011990">
    <property type="entry name" value="TPR-like_helical_dom_sf"/>
</dbReference>
<feature type="repeat" description="CHCR" evidence="7">
    <location>
        <begin position="683"/>
        <end position="825"/>
    </location>
</feature>
<keyword evidence="5 6" id="KW-0968">Cytoplasmic vesicle</keyword>
<dbReference type="PIRSF" id="PIRSF002290">
    <property type="entry name" value="Clathrin_H_chain"/>
    <property type="match status" value="1"/>
</dbReference>
<dbReference type="RefSeq" id="XP_018231106.1">
    <property type="nucleotide sequence ID" value="XM_018372770.1"/>
</dbReference>
<dbReference type="Pfam" id="PF00637">
    <property type="entry name" value="Clathrin"/>
    <property type="match status" value="7"/>
</dbReference>
<feature type="repeat" description="CHCR" evidence="7">
    <location>
        <begin position="536"/>
        <end position="682"/>
    </location>
</feature>
<feature type="repeat" description="CHCR" evidence="7">
    <location>
        <begin position="1419"/>
        <end position="1562"/>
    </location>
</feature>
<reference evidence="10" key="1">
    <citation type="journal article" date="2016" name="Nat. Commun.">
        <title>Genome analysis of three Pneumocystis species reveals adaptation mechanisms to life exclusively in mammalian hosts.</title>
        <authorList>
            <person name="Ma L."/>
            <person name="Chen Z."/>
            <person name="Huang D.W."/>
            <person name="Kutty G."/>
            <person name="Ishihara M."/>
            <person name="Wang H."/>
            <person name="Abouelleil A."/>
            <person name="Bishop L."/>
            <person name="Davey E."/>
            <person name="Deng R."/>
            <person name="Deng X."/>
            <person name="Fan L."/>
            <person name="Fantoni G."/>
            <person name="Fitzgerald M."/>
            <person name="Gogineni E."/>
            <person name="Goldberg J.M."/>
            <person name="Handley G."/>
            <person name="Hu X."/>
            <person name="Huber C."/>
            <person name="Jiao X."/>
            <person name="Jones K."/>
            <person name="Levin J.Z."/>
            <person name="Liu Y."/>
            <person name="Macdonald P."/>
            <person name="Melnikov A."/>
            <person name="Raley C."/>
            <person name="Sassi M."/>
            <person name="Sherman B.T."/>
            <person name="Song X."/>
            <person name="Sykes S."/>
            <person name="Tran B."/>
            <person name="Walsh L."/>
            <person name="Xia Y."/>
            <person name="Yang J."/>
            <person name="Young S."/>
            <person name="Zeng Q."/>
            <person name="Zheng X."/>
            <person name="Stephens R."/>
            <person name="Nusbaum C."/>
            <person name="Birren B.W."/>
            <person name="Azadi P."/>
            <person name="Lempicki R.A."/>
            <person name="Cuomo C.A."/>
            <person name="Kovacs J.A."/>
        </authorList>
    </citation>
    <scope>NUCLEOTIDE SEQUENCE [LARGE SCALE GENOMIC DNA]</scope>
    <source>
        <strain evidence="10">RU7</strain>
    </source>
</reference>
<dbReference type="GO" id="GO:0030130">
    <property type="term" value="C:clathrin coat of trans-Golgi network vesicle"/>
    <property type="evidence" value="ECO:0007669"/>
    <property type="project" value="InterPro"/>
</dbReference>
<sequence>MSGLPIRFQEHFQLTTFGIQKSSIGFATLTLQSEKGICVCESVDGRREVVIIDLANPSALIRRPISAEAAILHPSQHIIALRSEKQLQVFHLELKTKLKAHIMDEDVQFWRWINDQAIGLVTDTAVYHWPLQSEMQPVKVFERHASMADTQIINYHVNKEEKWSLLVGIASREGRVVGSMQLYSKERNISQSIEGHAAAFATLKTNEGSYEYKLFVFAVRTGTAAKLHIVEIDHQAGNPAFPKKNVDIFFPPEAVNDFPVAIQISKKYSVIYLITKYGFIHIYDLETGVCIFMNRISSDTIFVTTEYENGNSILGVNRKGQVLSVSIDESNIIFYILNNLNDISLAIKIASRASLPGAQDLYKQQFDTLFAMGNYQEAAKIAANSPMGVLRTPHTIEQFKQVSVESGQLPPILHYFGILLDKGTLNTYETLELVKPVLAQNRENLLEKWIQEDKLEYSEALGDIVRPYNPKIALNIYVKGNVPQKVVQCLIETGQFEKIISYINKVGYCPDYGDLFQQIIRINVEKGVEFATQIANSKNITLTDIEKITDIFLSRNMIQQTTAFLLDALKDNRPEHGHLQTRLLETNLLNAPQVADAILGNEMFSYYDKSMIASLCEKSGLYQRALEHYSQIDDIKRVIVHVQAMNPEWFMNYFKNLDSEISFECFKELFKVKQNFQIVLQIAIKYSEKLGESRIIDLFEQFNFEEGLYYYLGSIINTTDSSDAVFKYIQAACRIGQLKEVERICRENNYLNPEKVKNFLKEEKLSDQLPFIIICDRFDFIYDLVLFLYQNHHFKSIETYVQKVNPSRTPAVIGVLLDLDCEEQFIKSLLSTVLDQISIDELIEEVEKRNRLKLLLPFLESIFEKGNQNPSIFNVLAKIYIDNNNDPNKFLQENDFYDTLVIGKYCEKRDPYLAFIAYQKGQNDYELIHITSENSMFKEQARYLLRRKNETLWNYVLRKDNIYRRFLVDQVISIAVPESNSPEEVSVVVKSFMNAELSSELIELLEKIVLEPTVFSDNQNLQNLLILTAIKVDKTRVMDYINKLKNYDVKDIAAIVLENCLYEEGFEIYKRHNKHIEALNVLIEHIVSIDRAAEYVESVDTPELWSRLAKGQLDGCRIRDSINSYIRISDPNNYREVIEVSSKANKYSDLIRYLEMARQTIRETTIDSELLFAYAYTNRIHAVESMLQGPNIADVLSVGNRCYEQKYYQAAKLMFTSISNWAKLASTLVYLNEYQSAIDCARKANSIKVWKQVNDACIEQKEFRLAQICGLNLIVHTDEIHDVIAKYECNGYFDELISLLEVGLSLERATRSLFTELAILYVKYRPDSVMEHLKLFWSRLHIPKVVKVCEEAHLWSETAFLFIHYDEYDNAALIMIEYSQAWDHNSFKDVLIKVSNTEIIYKALDFYYQQQPLLLTDLLSIVISRVDHSRVVKMFEKLDSIPLIMNYLKAVQPKNIEAVNVAINNVFIEEEDYKLLKNSIDNYDNFNPIKLAKHLEKHDLMEFRRIAAYLYRKNKKWKHSIDLSIVDKFYSDAIETASHSREIDVVKDLLKYFQDIGANDCFVAMLYAGYDLLPVDYVMDLTWRGGFMDVTMPFFINFIYQQDQKIKRLEKIIEKYELSNSTNDKPELSNLTAGLSNRLILDASASEYHNRTLSQSPDFGGFQMNSFIH</sequence>
<feature type="repeat" description="CHCR" evidence="7">
    <location>
        <begin position="1125"/>
        <end position="1266"/>
    </location>
</feature>
<dbReference type="InterPro" id="IPR055358">
    <property type="entry name" value="CHCR"/>
</dbReference>
<dbReference type="PROSITE" id="PS50236">
    <property type="entry name" value="CHCR"/>
    <property type="match status" value="7"/>
</dbReference>
<dbReference type="SUPFAM" id="SSF50989">
    <property type="entry name" value="Clathrin heavy-chain terminal domain"/>
    <property type="match status" value="1"/>
</dbReference>